<sequence length="319" mass="35813">MKEFASVSRRGFITRSGILVAGTVMNLKLPGLSEPLAEPIIDIHQHTDYMGRTHDQLMAHQRTMGVTTTILLPAGTPAFGLSTHKGQSNGLQAKCSGNETCYNLVKQYPKELLFASNEVPDLPDATQEIEKYLKLGALLIGESKFGVKCDSPEMQRIYELAQSYRVPVLMHWQFGMYNYDFDRFHTMLEKYPKVNFIGHAQTFWANIDKAHLDQAVLYPKTKVTPGGITDRLLSDYPNMYADMSAGSGLNALLRDEEHTRGFLERHQNKILYGSDCLDAAGHGPECQGSQTIAAIRRLAPSKSIERKILYENAKKLFRL</sequence>
<accession>A0A7K0EJL4</accession>
<feature type="domain" description="Amidohydrolase-related" evidence="2">
    <location>
        <begin position="98"/>
        <end position="319"/>
    </location>
</feature>
<keyword evidence="1" id="KW-0456">Lyase</keyword>
<proteinExistence type="predicted"/>
<reference evidence="3 4" key="1">
    <citation type="journal article" date="2018" name="Antonie Van Leeuwenhoek">
        <title>Larkinella terrae sp. nov., isolated from soil on Jeju Island, South Korea.</title>
        <authorList>
            <person name="Ten L.N."/>
            <person name="Jeon J."/>
            <person name="Park S.J."/>
            <person name="Park S."/>
            <person name="Lee S.Y."/>
            <person name="Kim M.K."/>
            <person name="Jung H.Y."/>
        </authorList>
    </citation>
    <scope>NUCLEOTIDE SEQUENCE [LARGE SCALE GENOMIC DNA]</scope>
    <source>
        <strain evidence="3 4">KCTC 52001</strain>
    </source>
</reference>
<dbReference type="Pfam" id="PF04909">
    <property type="entry name" value="Amidohydro_2"/>
    <property type="match status" value="1"/>
</dbReference>
<dbReference type="GO" id="GO:0016787">
    <property type="term" value="F:hydrolase activity"/>
    <property type="evidence" value="ECO:0007669"/>
    <property type="project" value="UniProtKB-KW"/>
</dbReference>
<dbReference type="InterPro" id="IPR006680">
    <property type="entry name" value="Amidohydro-rel"/>
</dbReference>
<evidence type="ECO:0000259" key="2">
    <source>
        <dbReference type="Pfam" id="PF04909"/>
    </source>
</evidence>
<dbReference type="PANTHER" id="PTHR21240:SF28">
    <property type="entry name" value="ISO-OROTATE DECARBOXYLASE (EUROFUNG)"/>
    <property type="match status" value="1"/>
</dbReference>
<evidence type="ECO:0000256" key="1">
    <source>
        <dbReference type="ARBA" id="ARBA00023239"/>
    </source>
</evidence>
<protein>
    <submittedName>
        <fullName evidence="3">Amidohydrolase family protein</fullName>
    </submittedName>
</protein>
<dbReference type="AlphaFoldDB" id="A0A7K0EJL4"/>
<dbReference type="InterPro" id="IPR032465">
    <property type="entry name" value="ACMSD"/>
</dbReference>
<dbReference type="PANTHER" id="PTHR21240">
    <property type="entry name" value="2-AMINO-3-CARBOXYLMUCONATE-6-SEMIALDEHYDE DECARBOXYLASE"/>
    <property type="match status" value="1"/>
</dbReference>
<dbReference type="InterPro" id="IPR032466">
    <property type="entry name" value="Metal_Hydrolase"/>
</dbReference>
<comment type="caution">
    <text evidence="3">The sequence shown here is derived from an EMBL/GenBank/DDBJ whole genome shotgun (WGS) entry which is preliminary data.</text>
</comment>
<keyword evidence="3" id="KW-0378">Hydrolase</keyword>
<dbReference type="GO" id="GO:0019748">
    <property type="term" value="P:secondary metabolic process"/>
    <property type="evidence" value="ECO:0007669"/>
    <property type="project" value="TreeGrafter"/>
</dbReference>
<organism evidence="3 4">
    <name type="scientific">Larkinella terrae</name>
    <dbReference type="NCBI Taxonomy" id="2025311"/>
    <lineage>
        <taxon>Bacteria</taxon>
        <taxon>Pseudomonadati</taxon>
        <taxon>Bacteroidota</taxon>
        <taxon>Cytophagia</taxon>
        <taxon>Cytophagales</taxon>
        <taxon>Spirosomataceae</taxon>
        <taxon>Larkinella</taxon>
    </lineage>
</organism>
<dbReference type="GO" id="GO:0016831">
    <property type="term" value="F:carboxy-lyase activity"/>
    <property type="evidence" value="ECO:0007669"/>
    <property type="project" value="InterPro"/>
</dbReference>
<keyword evidence="4" id="KW-1185">Reference proteome</keyword>
<dbReference type="OrthoDB" id="9771932at2"/>
<gene>
    <name evidence="3" type="ORF">GJJ30_10525</name>
</gene>
<dbReference type="EMBL" id="WJXZ01000006">
    <property type="protein sequence ID" value="MRS61721.1"/>
    <property type="molecule type" value="Genomic_DNA"/>
</dbReference>
<dbReference type="SUPFAM" id="SSF51556">
    <property type="entry name" value="Metallo-dependent hydrolases"/>
    <property type="match status" value="1"/>
</dbReference>
<evidence type="ECO:0000313" key="3">
    <source>
        <dbReference type="EMBL" id="MRS61721.1"/>
    </source>
</evidence>
<dbReference type="Gene3D" id="3.20.20.140">
    <property type="entry name" value="Metal-dependent hydrolases"/>
    <property type="match status" value="1"/>
</dbReference>
<evidence type="ECO:0000313" key="4">
    <source>
        <dbReference type="Proteomes" id="UP000441754"/>
    </source>
</evidence>
<dbReference type="GO" id="GO:0005737">
    <property type="term" value="C:cytoplasm"/>
    <property type="evidence" value="ECO:0007669"/>
    <property type="project" value="TreeGrafter"/>
</dbReference>
<name>A0A7K0EJL4_9BACT</name>
<dbReference type="Proteomes" id="UP000441754">
    <property type="component" value="Unassembled WGS sequence"/>
</dbReference>
<dbReference type="RefSeq" id="WP_154175114.1">
    <property type="nucleotide sequence ID" value="NZ_WJXZ01000006.1"/>
</dbReference>